<dbReference type="AlphaFoldDB" id="A0A5N5IP98"/>
<dbReference type="EMBL" id="VNIK02000010">
    <property type="protein sequence ID" value="KAB5486113.1"/>
    <property type="molecule type" value="Genomic_DNA"/>
</dbReference>
<sequence>MARTPIKRHQALQGVSREHHHGLLLCWKIRTGISKKTAVERIKAYVDWFYKTYLVPHFEFEERHIFPILGNDHPEVKKALADHRRLVRLFTSPDNSIKTLVQIEEELEQHIRFEERQLFNQIQQVANAVQMDTIAKHHNNETFNDNTHDPFWN</sequence>
<evidence type="ECO:0000259" key="1">
    <source>
        <dbReference type="Pfam" id="PF01814"/>
    </source>
</evidence>
<evidence type="ECO:0000313" key="2">
    <source>
        <dbReference type="EMBL" id="KAB5486113.1"/>
    </source>
</evidence>
<organism evidence="2 3">
    <name type="scientific">Flagellimonas hadalis</name>
    <dbReference type="NCBI Taxonomy" id="2597517"/>
    <lineage>
        <taxon>Bacteria</taxon>
        <taxon>Pseudomonadati</taxon>
        <taxon>Bacteroidota</taxon>
        <taxon>Flavobacteriia</taxon>
        <taxon>Flavobacteriales</taxon>
        <taxon>Flavobacteriaceae</taxon>
        <taxon>Flagellimonas</taxon>
    </lineage>
</organism>
<dbReference type="RefSeq" id="WP_151891167.1">
    <property type="nucleotide sequence ID" value="NZ_VNIK02000010.1"/>
</dbReference>
<proteinExistence type="predicted"/>
<comment type="caution">
    <text evidence="2">The sequence shown here is derived from an EMBL/GenBank/DDBJ whole genome shotgun (WGS) entry which is preliminary data.</text>
</comment>
<dbReference type="Gene3D" id="1.20.120.520">
    <property type="entry name" value="nmb1532 protein domain like"/>
    <property type="match status" value="1"/>
</dbReference>
<protein>
    <submittedName>
        <fullName evidence="2">Hemerythrin domain-containing protein</fullName>
    </submittedName>
</protein>
<evidence type="ECO:0000313" key="3">
    <source>
        <dbReference type="Proteomes" id="UP000319204"/>
    </source>
</evidence>
<reference evidence="2" key="1">
    <citation type="submission" date="2019-10" db="EMBL/GenBank/DDBJ databases">
        <title>Muricauda hadale sp. nov., a piezophilic bacterium isolated from hadopelagic water of the Mariana Trench.</title>
        <authorList>
            <person name="Wei Y."/>
        </authorList>
    </citation>
    <scope>NUCLEOTIDE SEQUENCE [LARGE SCALE GENOMIC DNA]</scope>
    <source>
        <strain evidence="2">MT-229</strain>
    </source>
</reference>
<dbReference type="Proteomes" id="UP000319204">
    <property type="component" value="Unassembled WGS sequence"/>
</dbReference>
<feature type="domain" description="Hemerythrin-like" evidence="1">
    <location>
        <begin position="18"/>
        <end position="121"/>
    </location>
</feature>
<keyword evidence="3" id="KW-1185">Reference proteome</keyword>
<name>A0A5N5IP98_9FLAO</name>
<dbReference type="InterPro" id="IPR012312">
    <property type="entry name" value="Hemerythrin-like"/>
</dbReference>
<dbReference type="OrthoDB" id="9793254at2"/>
<accession>A0A5N5IP98</accession>
<dbReference type="Pfam" id="PF01814">
    <property type="entry name" value="Hemerythrin"/>
    <property type="match status" value="1"/>
</dbReference>
<gene>
    <name evidence="2" type="ORF">FOT42_014060</name>
</gene>